<gene>
    <name evidence="4" type="ORF">GT409_14550</name>
</gene>
<dbReference type="RefSeq" id="WP_160629781.1">
    <property type="nucleotide sequence ID" value="NZ_CP047593.1"/>
</dbReference>
<dbReference type="Pfam" id="PF00216">
    <property type="entry name" value="Bac_DNA_binding"/>
    <property type="match status" value="1"/>
</dbReference>
<name>A0A6P1M9M2_9BACT</name>
<keyword evidence="2" id="KW-0238">DNA-binding</keyword>
<evidence type="ECO:0000313" key="5">
    <source>
        <dbReference type="Proteomes" id="UP000464954"/>
    </source>
</evidence>
<dbReference type="GO" id="GO:0005829">
    <property type="term" value="C:cytosol"/>
    <property type="evidence" value="ECO:0007669"/>
    <property type="project" value="TreeGrafter"/>
</dbReference>
<evidence type="ECO:0000313" key="4">
    <source>
        <dbReference type="EMBL" id="QHI70607.1"/>
    </source>
</evidence>
<keyword evidence="5" id="KW-1185">Reference proteome</keyword>
<dbReference type="SUPFAM" id="SSF47729">
    <property type="entry name" value="IHF-like DNA-binding proteins"/>
    <property type="match status" value="1"/>
</dbReference>
<dbReference type="Proteomes" id="UP000464954">
    <property type="component" value="Chromosome"/>
</dbReference>
<dbReference type="KEGG" id="taer:GT409_14550"/>
<comment type="similarity">
    <text evidence="1 3">Belongs to the bacterial histone-like protein family.</text>
</comment>
<dbReference type="PRINTS" id="PR01727">
    <property type="entry name" value="DNABINDINGHU"/>
</dbReference>
<dbReference type="GO" id="GO:0003677">
    <property type="term" value="F:DNA binding"/>
    <property type="evidence" value="ECO:0007669"/>
    <property type="project" value="UniProtKB-KW"/>
</dbReference>
<evidence type="ECO:0000256" key="2">
    <source>
        <dbReference type="ARBA" id="ARBA00023125"/>
    </source>
</evidence>
<proteinExistence type="inferred from homology"/>
<accession>A0A6P1M9M2</accession>
<protein>
    <submittedName>
        <fullName evidence="4">Integration host factor subunit beta</fullName>
    </submittedName>
</protein>
<dbReference type="AlphaFoldDB" id="A0A6P1M9M2"/>
<dbReference type="EMBL" id="CP047593">
    <property type="protein sequence ID" value="QHI70607.1"/>
    <property type="molecule type" value="Genomic_DNA"/>
</dbReference>
<evidence type="ECO:0000256" key="1">
    <source>
        <dbReference type="ARBA" id="ARBA00010529"/>
    </source>
</evidence>
<dbReference type="SMART" id="SM00411">
    <property type="entry name" value="BHL"/>
    <property type="match status" value="1"/>
</dbReference>
<sequence length="93" mass="10624">MTKRDLVIRIADETGLIQQDVAAVLQKSLDYITEALEKGETVEFRNFGVFEINVRKSRIGRNPNKPENVVTIPERKVVKFKPGKIMKQRITGI</sequence>
<dbReference type="Gene3D" id="4.10.520.10">
    <property type="entry name" value="IHF-like DNA-binding proteins"/>
    <property type="match status" value="1"/>
</dbReference>
<evidence type="ECO:0000256" key="3">
    <source>
        <dbReference type="RuleBase" id="RU003939"/>
    </source>
</evidence>
<dbReference type="CDD" id="cd13836">
    <property type="entry name" value="IHF_B"/>
    <property type="match status" value="1"/>
</dbReference>
<organism evidence="4 5">
    <name type="scientific">Tichowtungia aerotolerans</name>
    <dbReference type="NCBI Taxonomy" id="2697043"/>
    <lineage>
        <taxon>Bacteria</taxon>
        <taxon>Pseudomonadati</taxon>
        <taxon>Kiritimatiellota</taxon>
        <taxon>Tichowtungiia</taxon>
        <taxon>Tichowtungiales</taxon>
        <taxon>Tichowtungiaceae</taxon>
        <taxon>Tichowtungia</taxon>
    </lineage>
</organism>
<dbReference type="GO" id="GO:0030527">
    <property type="term" value="F:structural constituent of chromatin"/>
    <property type="evidence" value="ECO:0007669"/>
    <property type="project" value="InterPro"/>
</dbReference>
<dbReference type="InterPro" id="IPR000119">
    <property type="entry name" value="Hist_DNA-bd"/>
</dbReference>
<dbReference type="InterPro" id="IPR010992">
    <property type="entry name" value="IHF-like_DNA-bd_dom_sf"/>
</dbReference>
<dbReference type="PANTHER" id="PTHR33175:SF2">
    <property type="entry name" value="INTEGRATION HOST FACTOR SUBUNIT ALPHA"/>
    <property type="match status" value="1"/>
</dbReference>
<dbReference type="PANTHER" id="PTHR33175">
    <property type="entry name" value="DNA-BINDING PROTEIN HU"/>
    <property type="match status" value="1"/>
</dbReference>
<reference evidence="4 5" key="1">
    <citation type="submission" date="2020-01" db="EMBL/GenBank/DDBJ databases">
        <title>Ponticoccus aerotolerans gen. nov., sp. nov., an anaerobic bacterium and proposal of Ponticoccusceae fam. nov., Ponticoccusles ord. nov. and Ponticoccuse classis nov. in the phylum Kiritimatiellaeota.</title>
        <authorList>
            <person name="Zhou L.Y."/>
            <person name="Du Z.J."/>
        </authorList>
    </citation>
    <scope>NUCLEOTIDE SEQUENCE [LARGE SCALE GENOMIC DNA]</scope>
    <source>
        <strain evidence="4 5">S-5007</strain>
    </source>
</reference>